<keyword evidence="8" id="KW-1185">Reference proteome</keyword>
<protein>
    <submittedName>
        <fullName evidence="9">RING-type domain-containing protein</fullName>
    </submittedName>
</protein>
<dbReference type="GO" id="GO:0006511">
    <property type="term" value="P:ubiquitin-dependent protein catabolic process"/>
    <property type="evidence" value="ECO:0007669"/>
    <property type="project" value="TreeGrafter"/>
</dbReference>
<evidence type="ECO:0000256" key="2">
    <source>
        <dbReference type="ARBA" id="ARBA00022771"/>
    </source>
</evidence>
<keyword evidence="6" id="KW-0472">Membrane</keyword>
<reference evidence="9" key="1">
    <citation type="submission" date="2019-09" db="UniProtKB">
        <authorList>
            <consortium name="WormBaseParasite"/>
        </authorList>
    </citation>
    <scope>IDENTIFICATION</scope>
</reference>
<dbReference type="PROSITE" id="PS50089">
    <property type="entry name" value="ZF_RING_2"/>
    <property type="match status" value="1"/>
</dbReference>
<evidence type="ECO:0000313" key="8">
    <source>
        <dbReference type="Proteomes" id="UP000050761"/>
    </source>
</evidence>
<keyword evidence="6" id="KW-0812">Transmembrane</keyword>
<feature type="transmembrane region" description="Helical" evidence="6">
    <location>
        <begin position="12"/>
        <end position="31"/>
    </location>
</feature>
<dbReference type="SUPFAM" id="SSF57850">
    <property type="entry name" value="RING/U-box"/>
    <property type="match status" value="1"/>
</dbReference>
<dbReference type="InterPro" id="IPR001841">
    <property type="entry name" value="Znf_RING"/>
</dbReference>
<feature type="region of interest" description="Disordered" evidence="5">
    <location>
        <begin position="61"/>
        <end position="80"/>
    </location>
</feature>
<dbReference type="InterPro" id="IPR013083">
    <property type="entry name" value="Znf_RING/FYVE/PHD"/>
</dbReference>
<feature type="domain" description="RING-type" evidence="7">
    <location>
        <begin position="27"/>
        <end position="50"/>
    </location>
</feature>
<proteinExistence type="predicted"/>
<name>A0A183G3E5_HELPZ</name>
<evidence type="ECO:0000256" key="6">
    <source>
        <dbReference type="SAM" id="Phobius"/>
    </source>
</evidence>
<evidence type="ECO:0000256" key="1">
    <source>
        <dbReference type="ARBA" id="ARBA00022723"/>
    </source>
</evidence>
<accession>A0A183G3E5</accession>
<keyword evidence="6" id="KW-1133">Transmembrane helix</keyword>
<dbReference type="Gene3D" id="3.30.40.10">
    <property type="entry name" value="Zinc/RING finger domain, C3HC4 (zinc finger)"/>
    <property type="match status" value="1"/>
</dbReference>
<keyword evidence="3" id="KW-0862">Zinc</keyword>
<dbReference type="AlphaFoldDB" id="A0A183G3E5"/>
<dbReference type="InterPro" id="IPR051834">
    <property type="entry name" value="RING_finger_E3_ligase"/>
</dbReference>
<dbReference type="PANTHER" id="PTHR45931:SF3">
    <property type="entry name" value="RING ZINC FINGER-CONTAINING PROTEIN"/>
    <property type="match status" value="1"/>
</dbReference>
<dbReference type="Pfam" id="PF13639">
    <property type="entry name" value="zf-RING_2"/>
    <property type="match status" value="1"/>
</dbReference>
<keyword evidence="1" id="KW-0479">Metal-binding</keyword>
<dbReference type="WBParaSite" id="HPBE_0001592201-mRNA-1">
    <property type="protein sequence ID" value="HPBE_0001592201-mRNA-1"/>
    <property type="gene ID" value="HPBE_0001592201"/>
</dbReference>
<dbReference type="GO" id="GO:0005634">
    <property type="term" value="C:nucleus"/>
    <property type="evidence" value="ECO:0007669"/>
    <property type="project" value="TreeGrafter"/>
</dbReference>
<evidence type="ECO:0000256" key="4">
    <source>
        <dbReference type="PROSITE-ProRule" id="PRU00175"/>
    </source>
</evidence>
<organism evidence="8 9">
    <name type="scientific">Heligmosomoides polygyrus</name>
    <name type="common">Parasitic roundworm</name>
    <dbReference type="NCBI Taxonomy" id="6339"/>
    <lineage>
        <taxon>Eukaryota</taxon>
        <taxon>Metazoa</taxon>
        <taxon>Ecdysozoa</taxon>
        <taxon>Nematoda</taxon>
        <taxon>Chromadorea</taxon>
        <taxon>Rhabditida</taxon>
        <taxon>Rhabditina</taxon>
        <taxon>Rhabditomorpha</taxon>
        <taxon>Strongyloidea</taxon>
        <taxon>Heligmosomidae</taxon>
        <taxon>Heligmosomoides</taxon>
    </lineage>
</organism>
<dbReference type="PANTHER" id="PTHR45931">
    <property type="entry name" value="SI:CH211-59O9.10"/>
    <property type="match status" value="1"/>
</dbReference>
<evidence type="ECO:0000256" key="5">
    <source>
        <dbReference type="SAM" id="MobiDB-lite"/>
    </source>
</evidence>
<evidence type="ECO:0000259" key="7">
    <source>
        <dbReference type="PROSITE" id="PS50089"/>
    </source>
</evidence>
<sequence length="80" mass="8924">LSLSKTFDDVLTQFFFFLILSDLSLLCRHIFHTQCVVPWLQQRPSCPICRQEVVASMFPDPAPGAPTVSVSLSPRRSSGT</sequence>
<evidence type="ECO:0000313" key="9">
    <source>
        <dbReference type="WBParaSite" id="HPBE_0001592201-mRNA-1"/>
    </source>
</evidence>
<dbReference type="GO" id="GO:0061630">
    <property type="term" value="F:ubiquitin protein ligase activity"/>
    <property type="evidence" value="ECO:0007669"/>
    <property type="project" value="TreeGrafter"/>
</dbReference>
<feature type="compositionally biased region" description="Polar residues" evidence="5">
    <location>
        <begin position="68"/>
        <end position="80"/>
    </location>
</feature>
<evidence type="ECO:0000256" key="3">
    <source>
        <dbReference type="ARBA" id="ARBA00022833"/>
    </source>
</evidence>
<keyword evidence="2 4" id="KW-0863">Zinc-finger</keyword>
<dbReference type="Proteomes" id="UP000050761">
    <property type="component" value="Unassembled WGS sequence"/>
</dbReference>
<dbReference type="GO" id="GO:0008270">
    <property type="term" value="F:zinc ion binding"/>
    <property type="evidence" value="ECO:0007669"/>
    <property type="project" value="UniProtKB-KW"/>
</dbReference>